<evidence type="ECO:0000313" key="6">
    <source>
        <dbReference type="Proteomes" id="UP000053937"/>
    </source>
</evidence>
<protein>
    <submittedName>
        <fullName evidence="5">Glycerol acyltransferase</fullName>
    </submittedName>
</protein>
<keyword evidence="6" id="KW-1185">Reference proteome</keyword>
<dbReference type="Pfam" id="PF01553">
    <property type="entry name" value="Acyltransferase"/>
    <property type="match status" value="1"/>
</dbReference>
<dbReference type="InterPro" id="IPR002123">
    <property type="entry name" value="Plipid/glycerol_acylTrfase"/>
</dbReference>
<dbReference type="AlphaFoldDB" id="A0A101J5F8"/>
<comment type="caution">
    <text evidence="5">The sequence shown here is derived from an EMBL/GenBank/DDBJ whole genome shotgun (WGS) entry which is preliminary data.</text>
</comment>
<dbReference type="PANTHER" id="PTHR10434:SF11">
    <property type="entry name" value="1-ACYL-SN-GLYCEROL-3-PHOSPHATE ACYLTRANSFERASE"/>
    <property type="match status" value="1"/>
</dbReference>
<feature type="domain" description="Phospholipid/glycerol acyltransferase" evidence="4">
    <location>
        <begin position="53"/>
        <end position="184"/>
    </location>
</feature>
<sequence length="262" mass="29406">MKKGKEKNMETIFKPLPYLNSGKALLLRMLMVPNLFLIRADGLDNLSAGRGAAIYVFNHSNSLEALFVPVFLMFHLGGRTISFVIDWMYGKIPVIGWLMNMIDPLYVYHKRSTIPLIERKRPSRLPLNTVDRCCRKLESGGSIGIFPEGKRNPHPQFLARAKPGVGHIILNSGMPVIPVGIDFSARRRKGKIPVFGRMMINVGAPLDFHESSKLYRAIKVGSPENNDSSRQLHALAVETTCFVMRRLSCLCGKTYREPVPVS</sequence>
<evidence type="ECO:0000313" key="5">
    <source>
        <dbReference type="EMBL" id="KUL20570.1"/>
    </source>
</evidence>
<dbReference type="Proteomes" id="UP000053937">
    <property type="component" value="Unassembled WGS sequence"/>
</dbReference>
<evidence type="ECO:0000256" key="2">
    <source>
        <dbReference type="ARBA" id="ARBA00022679"/>
    </source>
</evidence>
<evidence type="ECO:0000259" key="4">
    <source>
        <dbReference type="SMART" id="SM00563"/>
    </source>
</evidence>
<dbReference type="PANTHER" id="PTHR10434">
    <property type="entry name" value="1-ACYL-SN-GLYCEROL-3-PHOSPHATE ACYLTRANSFERASE"/>
    <property type="match status" value="1"/>
</dbReference>
<evidence type="ECO:0000256" key="1">
    <source>
        <dbReference type="ARBA" id="ARBA00005189"/>
    </source>
</evidence>
<keyword evidence="3 5" id="KW-0012">Acyltransferase</keyword>
<gene>
    <name evidence="5" type="ORF">ASB62_08725</name>
</gene>
<comment type="pathway">
    <text evidence="1">Lipid metabolism.</text>
</comment>
<dbReference type="EMBL" id="LMBR01000222">
    <property type="protein sequence ID" value="KUL20570.1"/>
    <property type="molecule type" value="Genomic_DNA"/>
</dbReference>
<proteinExistence type="predicted"/>
<accession>A0A101J5F8</accession>
<dbReference type="SUPFAM" id="SSF69593">
    <property type="entry name" value="Glycerol-3-phosphate (1)-acyltransferase"/>
    <property type="match status" value="1"/>
</dbReference>
<reference evidence="5 6" key="1">
    <citation type="submission" date="2015-10" db="EMBL/GenBank/DDBJ databases">
        <title>Draft Genome Sequence of Chlorobium limicola strain Frasassi Growing under Artificial Lighting in the Frasassi Cave System.</title>
        <authorList>
            <person name="Mansor M."/>
            <person name="Macalady J."/>
        </authorList>
    </citation>
    <scope>NUCLEOTIDE SEQUENCE [LARGE SCALE GENOMIC DNA]</scope>
    <source>
        <strain evidence="5 6">Frasassi</strain>
    </source>
</reference>
<dbReference type="SMART" id="SM00563">
    <property type="entry name" value="PlsC"/>
    <property type="match status" value="1"/>
</dbReference>
<name>A0A101J5F8_CHLLI</name>
<organism evidence="5 6">
    <name type="scientific">Chlorobium limicola</name>
    <dbReference type="NCBI Taxonomy" id="1092"/>
    <lineage>
        <taxon>Bacteria</taxon>
        <taxon>Pseudomonadati</taxon>
        <taxon>Chlorobiota</taxon>
        <taxon>Chlorobiia</taxon>
        <taxon>Chlorobiales</taxon>
        <taxon>Chlorobiaceae</taxon>
        <taxon>Chlorobium/Pelodictyon group</taxon>
        <taxon>Chlorobium</taxon>
    </lineage>
</organism>
<dbReference type="GO" id="GO:0003841">
    <property type="term" value="F:1-acylglycerol-3-phosphate O-acyltransferase activity"/>
    <property type="evidence" value="ECO:0007669"/>
    <property type="project" value="TreeGrafter"/>
</dbReference>
<dbReference type="CDD" id="cd07989">
    <property type="entry name" value="LPLAT_AGPAT-like"/>
    <property type="match status" value="1"/>
</dbReference>
<keyword evidence="2 5" id="KW-0808">Transferase</keyword>
<dbReference type="GO" id="GO:0006654">
    <property type="term" value="P:phosphatidic acid biosynthetic process"/>
    <property type="evidence" value="ECO:0007669"/>
    <property type="project" value="TreeGrafter"/>
</dbReference>
<dbReference type="OrthoDB" id="9803035at2"/>
<evidence type="ECO:0000256" key="3">
    <source>
        <dbReference type="ARBA" id="ARBA00023315"/>
    </source>
</evidence>